<evidence type="ECO:0000313" key="5">
    <source>
        <dbReference type="EMBL" id="RPA72571.1"/>
    </source>
</evidence>
<feature type="region of interest" description="Disordered" evidence="4">
    <location>
        <begin position="210"/>
        <end position="233"/>
    </location>
</feature>
<dbReference type="Gene3D" id="1.25.40.10">
    <property type="entry name" value="Tetratricopeptide repeat domain"/>
    <property type="match status" value="1"/>
</dbReference>
<accession>A0A3N4HKA3</accession>
<dbReference type="OrthoDB" id="297219at2759"/>
<feature type="compositionally biased region" description="Basic residues" evidence="4">
    <location>
        <begin position="55"/>
        <end position="82"/>
    </location>
</feature>
<dbReference type="PANTHER" id="PTHR13471">
    <property type="entry name" value="TETRATRICOPEPTIDE-LIKE HELICAL"/>
    <property type="match status" value="1"/>
</dbReference>
<evidence type="ECO:0000256" key="2">
    <source>
        <dbReference type="ARBA" id="ARBA00009265"/>
    </source>
</evidence>
<dbReference type="Pfam" id="PF08424">
    <property type="entry name" value="NRDE-2"/>
    <property type="match status" value="1"/>
</dbReference>
<dbReference type="STRING" id="1160509.A0A3N4HKA3"/>
<proteinExistence type="inferred from homology"/>
<dbReference type="GO" id="GO:1902369">
    <property type="term" value="P:negative regulation of RNA catabolic process"/>
    <property type="evidence" value="ECO:0007669"/>
    <property type="project" value="TreeGrafter"/>
</dbReference>
<protein>
    <submittedName>
        <fullName evidence="5">DUF1740-domain-containing protein</fullName>
    </submittedName>
</protein>
<feature type="compositionally biased region" description="Basic and acidic residues" evidence="4">
    <location>
        <begin position="133"/>
        <end position="174"/>
    </location>
</feature>
<dbReference type="GO" id="GO:0071013">
    <property type="term" value="C:catalytic step 2 spliceosome"/>
    <property type="evidence" value="ECO:0007669"/>
    <property type="project" value="TreeGrafter"/>
</dbReference>
<dbReference type="GO" id="GO:0031048">
    <property type="term" value="P:regulatory ncRNA-mediated heterochromatin formation"/>
    <property type="evidence" value="ECO:0007669"/>
    <property type="project" value="TreeGrafter"/>
</dbReference>
<feature type="region of interest" description="Disordered" evidence="4">
    <location>
        <begin position="507"/>
        <end position="526"/>
    </location>
</feature>
<dbReference type="InterPro" id="IPR013633">
    <property type="entry name" value="NRDE-2"/>
</dbReference>
<dbReference type="InterPro" id="IPR011990">
    <property type="entry name" value="TPR-like_helical_dom_sf"/>
</dbReference>
<sequence length="1127" mass="128472">MADSTTPTDASMASPTTLETKTEKPKKAVPKFGSFKPPAPTPTEPTTSEKPEKKDRHHHHRSSDRKHRESRHRHRSRTPPKRCRSESPTSPISPTRLLDQALSLPQPKPDTELFTLDYGTAPKPTEPTPEDEERLKREKKEAEYRATKERKREWERQRRQKEWAKKREQERKEQRLGVGLKVKKGETVTKIIPSKTASKAAEENLDFIGFDESEEEKEEEPEKQALELAKKVESESEEEEKDAYFAFRELRDRNKGKEEKVVKDFSVEVEKARERNAELDRAAKADPYNPSAWLEFVDYQDVLLEAGRKGRRITQAERTSSAEVKLAILEKALKNMTHEEKLIARYMEIAATLWEPAEVHRKWESLLKANPAKYTLWHSYLAFRTTDFQTFTYPDLRRGFGSCLALLRNEAFKIIAAHDELEELPELERIVSFVLERALHFIRDSGFSEMAVALMQALLEVNFARPERIEPPRTLIELNNILTEFGSFWDEEVPRIGEEGAKGWTAFTAGTKTTPPARPSRDVPDEPINPKYPFDSWTAKEAAICQPNALPARTTDPIEENDPFAIVLFSDIKDLVYVFHTDTYRLNLIDIFLRFSGLPSYHQTSTNAITQDPFLLTASTFTPSGLSSFFPTDEEPTPFTFPLPTFPPSLSTLFPAQTPSPWFNTFSSLPHITPTIITLAHQTLLFLSKLHLSTAFLTYTLALTHALTPTSTKKTAKSLLKSNSTSLPLWTAYALSQPPQEARKIFATALTMSASFPASSSRNLEILQLWEAWIVSEFYANEPNAALTLLTSLETGAPPGSSDANEEPAPAAVLKAKRYLQEKSFQLDCQQEGCLYSHLLALLTYLTPSTSSSPALPTFTPAPSNPELVYAHEVFLQAIARLYLLNTTKRHATSPLPAFRTFLEGCIRAYPGNTSFWGLYVYIERSYTISGRVRSLLEEVGATKTVLGGALALWAEVRLVPRGLVNISGVRRVAEEVVGGASGGPSELVWWVWVESEIRAVEREGEGEMWEEMSEGEREKKKSGRKERMRWSGVREVVGRAVRGCPWSKRLIMVPFQRLGRVLDYDELKRFFVLGVMEKELRFHESWDFEEYLQRKEESEYDRKMKEIEEPTQEEMARVYHIEEGRR</sequence>
<evidence type="ECO:0000256" key="1">
    <source>
        <dbReference type="ARBA" id="ARBA00004123"/>
    </source>
</evidence>
<evidence type="ECO:0000256" key="3">
    <source>
        <dbReference type="ARBA" id="ARBA00023242"/>
    </source>
</evidence>
<feature type="compositionally biased region" description="Basic and acidic residues" evidence="4">
    <location>
        <begin position="220"/>
        <end position="233"/>
    </location>
</feature>
<organism evidence="5 6">
    <name type="scientific">Ascobolus immersus RN42</name>
    <dbReference type="NCBI Taxonomy" id="1160509"/>
    <lineage>
        <taxon>Eukaryota</taxon>
        <taxon>Fungi</taxon>
        <taxon>Dikarya</taxon>
        <taxon>Ascomycota</taxon>
        <taxon>Pezizomycotina</taxon>
        <taxon>Pezizomycetes</taxon>
        <taxon>Pezizales</taxon>
        <taxon>Ascobolaceae</taxon>
        <taxon>Ascobolus</taxon>
    </lineage>
</organism>
<reference evidence="5 6" key="1">
    <citation type="journal article" date="2018" name="Nat. Ecol. Evol.">
        <title>Pezizomycetes genomes reveal the molecular basis of ectomycorrhizal truffle lifestyle.</title>
        <authorList>
            <person name="Murat C."/>
            <person name="Payen T."/>
            <person name="Noel B."/>
            <person name="Kuo A."/>
            <person name="Morin E."/>
            <person name="Chen J."/>
            <person name="Kohler A."/>
            <person name="Krizsan K."/>
            <person name="Balestrini R."/>
            <person name="Da Silva C."/>
            <person name="Montanini B."/>
            <person name="Hainaut M."/>
            <person name="Levati E."/>
            <person name="Barry K.W."/>
            <person name="Belfiori B."/>
            <person name="Cichocki N."/>
            <person name="Clum A."/>
            <person name="Dockter R.B."/>
            <person name="Fauchery L."/>
            <person name="Guy J."/>
            <person name="Iotti M."/>
            <person name="Le Tacon F."/>
            <person name="Lindquist E.A."/>
            <person name="Lipzen A."/>
            <person name="Malagnac F."/>
            <person name="Mello A."/>
            <person name="Molinier V."/>
            <person name="Miyauchi S."/>
            <person name="Poulain J."/>
            <person name="Riccioni C."/>
            <person name="Rubini A."/>
            <person name="Sitrit Y."/>
            <person name="Splivallo R."/>
            <person name="Traeger S."/>
            <person name="Wang M."/>
            <person name="Zifcakova L."/>
            <person name="Wipf D."/>
            <person name="Zambonelli A."/>
            <person name="Paolocci F."/>
            <person name="Nowrousian M."/>
            <person name="Ottonello S."/>
            <person name="Baldrian P."/>
            <person name="Spatafora J.W."/>
            <person name="Henrissat B."/>
            <person name="Nagy L.G."/>
            <person name="Aury J.M."/>
            <person name="Wincker P."/>
            <person name="Grigoriev I.V."/>
            <person name="Bonfante P."/>
            <person name="Martin F.M."/>
        </authorList>
    </citation>
    <scope>NUCLEOTIDE SEQUENCE [LARGE SCALE GENOMIC DNA]</scope>
    <source>
        <strain evidence="5 6">RN42</strain>
    </source>
</reference>
<evidence type="ECO:0000256" key="4">
    <source>
        <dbReference type="SAM" id="MobiDB-lite"/>
    </source>
</evidence>
<feature type="compositionally biased region" description="Polar residues" evidence="4">
    <location>
        <begin position="1"/>
        <end position="14"/>
    </location>
</feature>
<keyword evidence="6" id="KW-1185">Reference proteome</keyword>
<name>A0A3N4HKA3_ASCIM</name>
<feature type="region of interest" description="Disordered" evidence="4">
    <location>
        <begin position="1"/>
        <end position="174"/>
    </location>
</feature>
<comment type="subcellular location">
    <subcellularLocation>
        <location evidence="1">Nucleus</location>
    </subcellularLocation>
</comment>
<keyword evidence="3" id="KW-0539">Nucleus</keyword>
<gene>
    <name evidence="5" type="ORF">BJ508DRAFT_72794</name>
</gene>
<dbReference type="PANTHER" id="PTHR13471:SF0">
    <property type="entry name" value="NUCLEAR EXOSOME REGULATOR NRDE2"/>
    <property type="match status" value="1"/>
</dbReference>
<evidence type="ECO:0000313" key="6">
    <source>
        <dbReference type="Proteomes" id="UP000275078"/>
    </source>
</evidence>
<comment type="similarity">
    <text evidence="2">Belongs to the NRDE2 family.</text>
</comment>
<dbReference type="AlphaFoldDB" id="A0A3N4HKA3"/>
<dbReference type="Proteomes" id="UP000275078">
    <property type="component" value="Unassembled WGS sequence"/>
</dbReference>
<dbReference type="EMBL" id="ML119856">
    <property type="protein sequence ID" value="RPA72571.1"/>
    <property type="molecule type" value="Genomic_DNA"/>
</dbReference>
<feature type="compositionally biased region" description="Acidic residues" evidence="4">
    <location>
        <begin position="210"/>
        <end position="219"/>
    </location>
</feature>